<protein>
    <submittedName>
        <fullName evidence="1">Uncharacterized protein</fullName>
    </submittedName>
</protein>
<sequence length="248" mass="27888">MASKSTKGGRRDPAWKYSEEIEVPAEASKEILRRVLMLEHTLLVLLVEVEVVTHVQVCKGIELNDTICSKCHCEDPKFLHHFWDGNRGLKMCTSCILFENKKYFCPTCFDILVSPCKEERTSCVECKSDTHTRCISGNEHPFKCSTCRNADSLIFDIKELKSKEGKGCYKVMDMKAARLLVTAAKIVKKLISKAHDDAANAALMHARDTILANEKAKGLVNRFIKFEEWNDGPSLLDTSPETSSETAI</sequence>
<comment type="caution">
    <text evidence="1">The sequence shown here is derived from an EMBL/GenBank/DDBJ whole genome shotgun (WGS) entry which is preliminary data.</text>
</comment>
<proteinExistence type="predicted"/>
<dbReference type="AlphaFoldDB" id="A0A5N6M0S9"/>
<gene>
    <name evidence="1" type="ORF">E3N88_35394</name>
</gene>
<dbReference type="PANTHER" id="PTHR34451:SF7">
    <property type="entry name" value="PHD FINGER FAMILY PROTEIN"/>
    <property type="match status" value="1"/>
</dbReference>
<dbReference type="Proteomes" id="UP000326396">
    <property type="component" value="Linkage Group LG7"/>
</dbReference>
<organism evidence="1 2">
    <name type="scientific">Mikania micrantha</name>
    <name type="common">bitter vine</name>
    <dbReference type="NCBI Taxonomy" id="192012"/>
    <lineage>
        <taxon>Eukaryota</taxon>
        <taxon>Viridiplantae</taxon>
        <taxon>Streptophyta</taxon>
        <taxon>Embryophyta</taxon>
        <taxon>Tracheophyta</taxon>
        <taxon>Spermatophyta</taxon>
        <taxon>Magnoliopsida</taxon>
        <taxon>eudicotyledons</taxon>
        <taxon>Gunneridae</taxon>
        <taxon>Pentapetalae</taxon>
        <taxon>asterids</taxon>
        <taxon>campanulids</taxon>
        <taxon>Asterales</taxon>
        <taxon>Asteraceae</taxon>
        <taxon>Asteroideae</taxon>
        <taxon>Heliantheae alliance</taxon>
        <taxon>Eupatorieae</taxon>
        <taxon>Mikania</taxon>
    </lineage>
</organism>
<dbReference type="PANTHER" id="PTHR34451">
    <property type="entry name" value="PHD FINGER FAMILY PROTEIN"/>
    <property type="match status" value="1"/>
</dbReference>
<name>A0A5N6M0S9_9ASTR</name>
<accession>A0A5N6M0S9</accession>
<reference evidence="1 2" key="1">
    <citation type="submission" date="2019-05" db="EMBL/GenBank/DDBJ databases">
        <title>Mikania micrantha, genome provides insights into the molecular mechanism of rapid growth.</title>
        <authorList>
            <person name="Liu B."/>
        </authorList>
    </citation>
    <scope>NUCLEOTIDE SEQUENCE [LARGE SCALE GENOMIC DNA]</scope>
    <source>
        <strain evidence="1">NLD-2019</strain>
        <tissue evidence="1">Leaf</tissue>
    </source>
</reference>
<evidence type="ECO:0000313" key="1">
    <source>
        <dbReference type="EMBL" id="KAD3067514.1"/>
    </source>
</evidence>
<keyword evidence="2" id="KW-1185">Reference proteome</keyword>
<evidence type="ECO:0000313" key="2">
    <source>
        <dbReference type="Proteomes" id="UP000326396"/>
    </source>
</evidence>
<dbReference type="OrthoDB" id="1676423at2759"/>
<dbReference type="EMBL" id="SZYD01000017">
    <property type="protein sequence ID" value="KAD3067514.1"/>
    <property type="molecule type" value="Genomic_DNA"/>
</dbReference>